<name>A0A9X4XK83_9BRAD</name>
<dbReference type="RefSeq" id="WP_155479216.1">
    <property type="nucleotide sequence ID" value="NZ_WNKV01000005.1"/>
</dbReference>
<dbReference type="InterPro" id="IPR002539">
    <property type="entry name" value="MaoC-like_dom"/>
</dbReference>
<feature type="compositionally biased region" description="Basic and acidic residues" evidence="2">
    <location>
        <begin position="148"/>
        <end position="164"/>
    </location>
</feature>
<dbReference type="CDD" id="cd03449">
    <property type="entry name" value="R_hydratase"/>
    <property type="match status" value="1"/>
</dbReference>
<comment type="caution">
    <text evidence="4">The sequence shown here is derived from an EMBL/GenBank/DDBJ whole genome shotgun (WGS) entry which is preliminary data.</text>
</comment>
<dbReference type="FunFam" id="3.10.129.10:FF:000042">
    <property type="entry name" value="MaoC domain protein dehydratase"/>
    <property type="match status" value="1"/>
</dbReference>
<dbReference type="GO" id="GO:0019171">
    <property type="term" value="F:(3R)-hydroxyacyl-[acyl-carrier-protein] dehydratase activity"/>
    <property type="evidence" value="ECO:0007669"/>
    <property type="project" value="TreeGrafter"/>
</dbReference>
<dbReference type="GO" id="GO:0005835">
    <property type="term" value="C:fatty acid synthase complex"/>
    <property type="evidence" value="ECO:0007669"/>
    <property type="project" value="InterPro"/>
</dbReference>
<dbReference type="PANTHER" id="PTHR43437">
    <property type="entry name" value="HYDROXYACYL-THIOESTER DEHYDRATASE TYPE 2, MITOCHONDRIAL-RELATED"/>
    <property type="match status" value="1"/>
</dbReference>
<feature type="domain" description="MaoC-like" evidence="3">
    <location>
        <begin position="25"/>
        <end position="118"/>
    </location>
</feature>
<evidence type="ECO:0000313" key="4">
    <source>
        <dbReference type="EMBL" id="MTW16162.1"/>
    </source>
</evidence>
<evidence type="ECO:0000256" key="1">
    <source>
        <dbReference type="ARBA" id="ARBA00023239"/>
    </source>
</evidence>
<dbReference type="AlphaFoldDB" id="A0A9X4XK83"/>
<dbReference type="Pfam" id="PF01575">
    <property type="entry name" value="MaoC_dehydratas"/>
    <property type="match status" value="1"/>
</dbReference>
<proteinExistence type="predicted"/>
<dbReference type="InterPro" id="IPR050965">
    <property type="entry name" value="UPF0336/Enoyl-CoA_hydratase"/>
</dbReference>
<gene>
    <name evidence="4" type="ORF">GJ689_08065</name>
</gene>
<dbReference type="Gene3D" id="3.10.129.10">
    <property type="entry name" value="Hotdog Thioesterase"/>
    <property type="match status" value="1"/>
</dbReference>
<dbReference type="GO" id="GO:0006633">
    <property type="term" value="P:fatty acid biosynthetic process"/>
    <property type="evidence" value="ECO:0007669"/>
    <property type="project" value="InterPro"/>
</dbReference>
<evidence type="ECO:0000259" key="3">
    <source>
        <dbReference type="Pfam" id="PF01575"/>
    </source>
</evidence>
<keyword evidence="1" id="KW-0456">Lyase</keyword>
<dbReference type="GO" id="GO:0004312">
    <property type="term" value="F:fatty acid synthase activity"/>
    <property type="evidence" value="ECO:0007669"/>
    <property type="project" value="InterPro"/>
</dbReference>
<reference evidence="4 5" key="1">
    <citation type="submission" date="2019-11" db="EMBL/GenBank/DDBJ databases">
        <title>Whole-genome sequence of Rhodoplanes serenus DSM 18633, type strain.</title>
        <authorList>
            <person name="Kyndt J.A."/>
            <person name="Meyer T.E."/>
        </authorList>
    </citation>
    <scope>NUCLEOTIDE SEQUENCE [LARGE SCALE GENOMIC DNA]</scope>
    <source>
        <strain evidence="4 5">DSM 18633</strain>
    </source>
</reference>
<dbReference type="InterPro" id="IPR003965">
    <property type="entry name" value="Fatty_acid_synthase"/>
</dbReference>
<accession>A0A9X4XK83</accession>
<dbReference type="Proteomes" id="UP000438991">
    <property type="component" value="Unassembled WGS sequence"/>
</dbReference>
<sequence length="164" mass="17741">MAVDTVLEPRSLYFEDLAVGMSETLQRTVTDAAVRAFADVSGDHNPIHLDEAYAAGTMFKSRIAHGIFSASLISAVLGMRLPGPGVIYFSQTLNFRGPVRIGDVVHVRLEIAELMPEKCRARIVCTCKVGDEVVVDGEAWVKVPSRLPKPDAPKPDAPKPDAKA</sequence>
<dbReference type="InterPro" id="IPR029069">
    <property type="entry name" value="HotDog_dom_sf"/>
</dbReference>
<evidence type="ECO:0000313" key="5">
    <source>
        <dbReference type="Proteomes" id="UP000438991"/>
    </source>
</evidence>
<dbReference type="EMBL" id="WNKV01000005">
    <property type="protein sequence ID" value="MTW16162.1"/>
    <property type="molecule type" value="Genomic_DNA"/>
</dbReference>
<dbReference type="SUPFAM" id="SSF54637">
    <property type="entry name" value="Thioesterase/thiol ester dehydrase-isomerase"/>
    <property type="match status" value="1"/>
</dbReference>
<evidence type="ECO:0000256" key="2">
    <source>
        <dbReference type="SAM" id="MobiDB-lite"/>
    </source>
</evidence>
<dbReference type="PANTHER" id="PTHR43437:SF3">
    <property type="entry name" value="HYDROXYACYL-THIOESTER DEHYDRATASE TYPE 2, MITOCHONDRIAL"/>
    <property type="match status" value="1"/>
</dbReference>
<protein>
    <submittedName>
        <fullName evidence="4">Acyl dehydratase</fullName>
    </submittedName>
</protein>
<organism evidence="4 5">
    <name type="scientific">Rhodoplanes serenus</name>
    <dbReference type="NCBI Taxonomy" id="200615"/>
    <lineage>
        <taxon>Bacteria</taxon>
        <taxon>Pseudomonadati</taxon>
        <taxon>Pseudomonadota</taxon>
        <taxon>Alphaproteobacteria</taxon>
        <taxon>Hyphomicrobiales</taxon>
        <taxon>Nitrobacteraceae</taxon>
        <taxon>Rhodoplanes</taxon>
    </lineage>
</organism>
<feature type="region of interest" description="Disordered" evidence="2">
    <location>
        <begin position="144"/>
        <end position="164"/>
    </location>
</feature>
<dbReference type="PRINTS" id="PR01483">
    <property type="entry name" value="FASYNTHASE"/>
</dbReference>